<reference evidence="6" key="2">
    <citation type="submission" date="2021-04" db="EMBL/GenBank/DDBJ databases">
        <authorList>
            <person name="Gilroy R."/>
        </authorList>
    </citation>
    <scope>NUCLEOTIDE SEQUENCE</scope>
    <source>
        <strain evidence="6">USAMLcec3-2134</strain>
    </source>
</reference>
<evidence type="ECO:0000313" key="6">
    <source>
        <dbReference type="EMBL" id="HJB91642.1"/>
    </source>
</evidence>
<sequence length="352" mass="38633">MVTLKDIAERAGVSIMTVSRVMNDKKGKVSPETSERVRRIAKEMGYIPNSTARSLAARSSKIIAVILRDEPATNPLEIPYNAAFLGKIVKILPACGYSIMVHFVQNFSDVTFWLKSWNAEGAIFLGIFDREIRQIRNDNQIPLVFTDSYSNVRRINNVGIDDYKGGQLAAECFLSHGHTRLAFAGPISSGVIAERLQGFSDRLRSAGHPLLPEQTHAFPDRSAADILKSIRESDPAPTGLFVTSDNAAAEFYEAARRAGVSIPDDLSVIGFDDFPVSQMLTPALTTIRQDMEEKAQQTCRILLDRLNNCSSPSEILCLDVNLVERDSVRDLRPPAASPSPLTGERGESGVTP</sequence>
<dbReference type="Gene3D" id="3.40.50.2300">
    <property type="match status" value="2"/>
</dbReference>
<dbReference type="SMART" id="SM00354">
    <property type="entry name" value="HTH_LACI"/>
    <property type="match status" value="1"/>
</dbReference>
<dbReference type="InterPro" id="IPR010982">
    <property type="entry name" value="Lambda_DNA-bd_dom_sf"/>
</dbReference>
<dbReference type="PANTHER" id="PTHR30146">
    <property type="entry name" value="LACI-RELATED TRANSCRIPTIONAL REPRESSOR"/>
    <property type="match status" value="1"/>
</dbReference>
<comment type="caution">
    <text evidence="6">The sequence shown here is derived from an EMBL/GenBank/DDBJ whole genome shotgun (WGS) entry which is preliminary data.</text>
</comment>
<feature type="region of interest" description="Disordered" evidence="4">
    <location>
        <begin position="329"/>
        <end position="352"/>
    </location>
</feature>
<gene>
    <name evidence="6" type="ORF">H9763_09310</name>
</gene>
<dbReference type="PANTHER" id="PTHR30146:SF24">
    <property type="entry name" value="XYLOSE OPERON REGULATORY PROTEIN"/>
    <property type="match status" value="1"/>
</dbReference>
<dbReference type="InterPro" id="IPR000843">
    <property type="entry name" value="HTH_LacI"/>
</dbReference>
<dbReference type="SUPFAM" id="SSF53822">
    <property type="entry name" value="Periplasmic binding protein-like I"/>
    <property type="match status" value="1"/>
</dbReference>
<dbReference type="CDD" id="cd01392">
    <property type="entry name" value="HTH_LacI"/>
    <property type="match status" value="1"/>
</dbReference>
<dbReference type="SUPFAM" id="SSF47413">
    <property type="entry name" value="lambda repressor-like DNA-binding domains"/>
    <property type="match status" value="1"/>
</dbReference>
<proteinExistence type="predicted"/>
<feature type="domain" description="HTH lacI-type" evidence="5">
    <location>
        <begin position="2"/>
        <end position="57"/>
    </location>
</feature>
<dbReference type="PROSITE" id="PS50932">
    <property type="entry name" value="HTH_LACI_2"/>
    <property type="match status" value="1"/>
</dbReference>
<protein>
    <submittedName>
        <fullName evidence="6">LacI family transcriptional regulator</fullName>
    </submittedName>
</protein>
<dbReference type="PRINTS" id="PR00036">
    <property type="entry name" value="HTHLACI"/>
</dbReference>
<dbReference type="Pfam" id="PF13377">
    <property type="entry name" value="Peripla_BP_3"/>
    <property type="match status" value="1"/>
</dbReference>
<keyword evidence="1" id="KW-0805">Transcription regulation</keyword>
<name>A0A9D2SEG4_9FIRM</name>
<dbReference type="Pfam" id="PF00356">
    <property type="entry name" value="LacI"/>
    <property type="match status" value="1"/>
</dbReference>
<reference evidence="6" key="1">
    <citation type="journal article" date="2021" name="PeerJ">
        <title>Extensive microbial diversity within the chicken gut microbiome revealed by metagenomics and culture.</title>
        <authorList>
            <person name="Gilroy R."/>
            <person name="Ravi A."/>
            <person name="Getino M."/>
            <person name="Pursley I."/>
            <person name="Horton D.L."/>
            <person name="Alikhan N.F."/>
            <person name="Baker D."/>
            <person name="Gharbi K."/>
            <person name="Hall N."/>
            <person name="Watson M."/>
            <person name="Adriaenssens E.M."/>
            <person name="Foster-Nyarko E."/>
            <person name="Jarju S."/>
            <person name="Secka A."/>
            <person name="Antonio M."/>
            <person name="Oren A."/>
            <person name="Chaudhuri R.R."/>
            <person name="La Ragione R."/>
            <person name="Hildebrand F."/>
            <person name="Pallen M.J."/>
        </authorList>
    </citation>
    <scope>NUCLEOTIDE SEQUENCE</scope>
    <source>
        <strain evidence="6">USAMLcec3-2134</strain>
    </source>
</reference>
<dbReference type="GO" id="GO:0000976">
    <property type="term" value="F:transcription cis-regulatory region binding"/>
    <property type="evidence" value="ECO:0007669"/>
    <property type="project" value="TreeGrafter"/>
</dbReference>
<evidence type="ECO:0000256" key="1">
    <source>
        <dbReference type="ARBA" id="ARBA00023015"/>
    </source>
</evidence>
<dbReference type="GO" id="GO:0003700">
    <property type="term" value="F:DNA-binding transcription factor activity"/>
    <property type="evidence" value="ECO:0007669"/>
    <property type="project" value="TreeGrafter"/>
</dbReference>
<accession>A0A9D2SEG4</accession>
<dbReference type="Gene3D" id="1.10.260.40">
    <property type="entry name" value="lambda repressor-like DNA-binding domains"/>
    <property type="match status" value="1"/>
</dbReference>
<evidence type="ECO:0000256" key="4">
    <source>
        <dbReference type="SAM" id="MobiDB-lite"/>
    </source>
</evidence>
<evidence type="ECO:0000313" key="7">
    <source>
        <dbReference type="Proteomes" id="UP000886883"/>
    </source>
</evidence>
<dbReference type="InterPro" id="IPR046335">
    <property type="entry name" value="LacI/GalR-like_sensor"/>
</dbReference>
<evidence type="ECO:0000256" key="3">
    <source>
        <dbReference type="ARBA" id="ARBA00023163"/>
    </source>
</evidence>
<dbReference type="EMBL" id="DWXE01000038">
    <property type="protein sequence ID" value="HJB91642.1"/>
    <property type="molecule type" value="Genomic_DNA"/>
</dbReference>
<organism evidence="6 7">
    <name type="scientific">Candidatus Eisenbergiella merdigallinarum</name>
    <dbReference type="NCBI Taxonomy" id="2838552"/>
    <lineage>
        <taxon>Bacteria</taxon>
        <taxon>Bacillati</taxon>
        <taxon>Bacillota</taxon>
        <taxon>Clostridia</taxon>
        <taxon>Lachnospirales</taxon>
        <taxon>Lachnospiraceae</taxon>
        <taxon>Eisenbergiella</taxon>
    </lineage>
</organism>
<dbReference type="PROSITE" id="PS00356">
    <property type="entry name" value="HTH_LACI_1"/>
    <property type="match status" value="1"/>
</dbReference>
<dbReference type="AlphaFoldDB" id="A0A9D2SEG4"/>
<dbReference type="Proteomes" id="UP000886883">
    <property type="component" value="Unassembled WGS sequence"/>
</dbReference>
<keyword evidence="3" id="KW-0804">Transcription</keyword>
<evidence type="ECO:0000259" key="5">
    <source>
        <dbReference type="PROSITE" id="PS50932"/>
    </source>
</evidence>
<dbReference type="CDD" id="cd06267">
    <property type="entry name" value="PBP1_LacI_sugar_binding-like"/>
    <property type="match status" value="1"/>
</dbReference>
<evidence type="ECO:0000256" key="2">
    <source>
        <dbReference type="ARBA" id="ARBA00023125"/>
    </source>
</evidence>
<dbReference type="InterPro" id="IPR028082">
    <property type="entry name" value="Peripla_BP_I"/>
</dbReference>
<keyword evidence="2" id="KW-0238">DNA-binding</keyword>